<feature type="domain" description="TSCPD" evidence="6">
    <location>
        <begin position="54"/>
        <end position="167"/>
    </location>
</feature>
<dbReference type="KEGG" id="lsf:I8J32_001930"/>
<protein>
    <recommendedName>
        <fullName evidence="2">ribonucleoside-diphosphate reductase</fullName>
        <ecNumber evidence="2">1.17.4.1</ecNumber>
    </recommendedName>
</protein>
<dbReference type="GO" id="GO:0004748">
    <property type="term" value="F:ribonucleoside-diphosphate reductase activity, thioredoxin disulfide as acceptor"/>
    <property type="evidence" value="ECO:0007669"/>
    <property type="project" value="UniProtKB-EC"/>
</dbReference>
<dbReference type="AlphaFoldDB" id="A0A975ASA3"/>
<dbReference type="Proteomes" id="UP000639274">
    <property type="component" value="Chromosome"/>
</dbReference>
<comment type="similarity">
    <text evidence="1">Belongs to the ribonucleoside diphosphate reductase class-2 family.</text>
</comment>
<dbReference type="EMBL" id="CP071518">
    <property type="protein sequence ID" value="QSX78724.1"/>
    <property type="molecule type" value="Genomic_DNA"/>
</dbReference>
<dbReference type="GO" id="GO:0071897">
    <property type="term" value="P:DNA biosynthetic process"/>
    <property type="evidence" value="ECO:0007669"/>
    <property type="project" value="UniProtKB-KW"/>
</dbReference>
<name>A0A975ASA3_9GAMM</name>
<gene>
    <name evidence="7" type="ORF">I8J32_001930</name>
</gene>
<dbReference type="EC" id="1.17.4.1" evidence="2"/>
<evidence type="ECO:0000313" key="8">
    <source>
        <dbReference type="Proteomes" id="UP000639274"/>
    </source>
</evidence>
<keyword evidence="8" id="KW-1185">Reference proteome</keyword>
<evidence type="ECO:0000256" key="5">
    <source>
        <dbReference type="ARBA" id="ARBA00047754"/>
    </source>
</evidence>
<reference evidence="7 8" key="1">
    <citation type="submission" date="2021-03" db="EMBL/GenBank/DDBJ databases">
        <title>Lysobacter sp. nov. isolated from soil of gangwondo yeongwol, south Korea.</title>
        <authorList>
            <person name="Kim K.R."/>
            <person name="Kim K.H."/>
            <person name="Jeon C.O."/>
        </authorList>
    </citation>
    <scope>NUCLEOTIDE SEQUENCE [LARGE SCALE GENOMIC DNA]</scope>
    <source>
        <strain evidence="7 8">R19</strain>
    </source>
</reference>
<evidence type="ECO:0000256" key="1">
    <source>
        <dbReference type="ARBA" id="ARBA00007405"/>
    </source>
</evidence>
<sequence length="264" mass="28771">MTVKIDKKIKGYSVVSADDKAAAALKAESVSRAAAEAELPKMADVIQMHERVERPEVLIGSTYKIKTPLVEHAMYVTINDIVLNPGTEHELRRPFEVFINSKNMDHFQWIVALTRIMSAVFRKGGDVTFLVDEMRAVFDPRGGYFKAGGVYMPSLVAEIGAVVEEHLKSIGLMHDPEMSDAHRALIAEKRKAYEDRSKKNSDVSLAASAISADADARTEEVIEVTGEGASFPPSATMCHKCSAKAVVIMDGCATCLNCGYSKCG</sequence>
<evidence type="ECO:0000259" key="6">
    <source>
        <dbReference type="Pfam" id="PF12637"/>
    </source>
</evidence>
<organism evidence="7 8">
    <name type="scientific">Agrilutibacter solisilvae</name>
    <dbReference type="NCBI Taxonomy" id="2763317"/>
    <lineage>
        <taxon>Bacteria</taxon>
        <taxon>Pseudomonadati</taxon>
        <taxon>Pseudomonadota</taxon>
        <taxon>Gammaproteobacteria</taxon>
        <taxon>Lysobacterales</taxon>
        <taxon>Lysobacteraceae</taxon>
        <taxon>Agrilutibacter</taxon>
    </lineage>
</organism>
<evidence type="ECO:0000256" key="2">
    <source>
        <dbReference type="ARBA" id="ARBA00012274"/>
    </source>
</evidence>
<dbReference type="Pfam" id="PF12637">
    <property type="entry name" value="TSCPD"/>
    <property type="match status" value="1"/>
</dbReference>
<dbReference type="InterPro" id="IPR024434">
    <property type="entry name" value="TSCPD_dom"/>
</dbReference>
<proteinExistence type="inferred from homology"/>
<keyword evidence="4" id="KW-0547">Nucleotide-binding</keyword>
<evidence type="ECO:0000256" key="4">
    <source>
        <dbReference type="ARBA" id="ARBA00022741"/>
    </source>
</evidence>
<dbReference type="GO" id="GO:0000166">
    <property type="term" value="F:nucleotide binding"/>
    <property type="evidence" value="ECO:0007669"/>
    <property type="project" value="UniProtKB-KW"/>
</dbReference>
<evidence type="ECO:0000256" key="3">
    <source>
        <dbReference type="ARBA" id="ARBA00022634"/>
    </source>
</evidence>
<evidence type="ECO:0000313" key="7">
    <source>
        <dbReference type="EMBL" id="QSX78724.1"/>
    </source>
</evidence>
<comment type="catalytic activity">
    <reaction evidence="5">
        <text>a 2'-deoxyribonucleoside 5'-diphosphate + [thioredoxin]-disulfide + H2O = a ribonucleoside 5'-diphosphate + [thioredoxin]-dithiol</text>
        <dbReference type="Rhea" id="RHEA:23252"/>
        <dbReference type="Rhea" id="RHEA-COMP:10698"/>
        <dbReference type="Rhea" id="RHEA-COMP:10700"/>
        <dbReference type="ChEBI" id="CHEBI:15377"/>
        <dbReference type="ChEBI" id="CHEBI:29950"/>
        <dbReference type="ChEBI" id="CHEBI:50058"/>
        <dbReference type="ChEBI" id="CHEBI:57930"/>
        <dbReference type="ChEBI" id="CHEBI:73316"/>
        <dbReference type="EC" id="1.17.4.1"/>
    </reaction>
</comment>
<accession>A0A975ASA3</accession>
<dbReference type="RefSeq" id="WP_200615529.1">
    <property type="nucleotide sequence ID" value="NZ_CP071518.1"/>
</dbReference>
<keyword evidence="3" id="KW-0237">DNA synthesis</keyword>